<comment type="caution">
    <text evidence="1">The sequence shown here is derived from an EMBL/GenBank/DDBJ whole genome shotgun (WGS) entry which is preliminary data.</text>
</comment>
<dbReference type="AlphaFoldDB" id="A0AAV5KZ02"/>
<accession>A0AAV5KZ02</accession>
<dbReference type="EMBL" id="BPVZ01000085">
    <property type="protein sequence ID" value="GKV29936.1"/>
    <property type="molecule type" value="Genomic_DNA"/>
</dbReference>
<gene>
    <name evidence="1" type="ORF">SLEP1_g38809</name>
</gene>
<dbReference type="Proteomes" id="UP001054252">
    <property type="component" value="Unassembled WGS sequence"/>
</dbReference>
<organism evidence="1 2">
    <name type="scientific">Rubroshorea leprosula</name>
    <dbReference type="NCBI Taxonomy" id="152421"/>
    <lineage>
        <taxon>Eukaryota</taxon>
        <taxon>Viridiplantae</taxon>
        <taxon>Streptophyta</taxon>
        <taxon>Embryophyta</taxon>
        <taxon>Tracheophyta</taxon>
        <taxon>Spermatophyta</taxon>
        <taxon>Magnoliopsida</taxon>
        <taxon>eudicotyledons</taxon>
        <taxon>Gunneridae</taxon>
        <taxon>Pentapetalae</taxon>
        <taxon>rosids</taxon>
        <taxon>malvids</taxon>
        <taxon>Malvales</taxon>
        <taxon>Dipterocarpaceae</taxon>
        <taxon>Rubroshorea</taxon>
    </lineage>
</organism>
<keyword evidence="2" id="KW-1185">Reference proteome</keyword>
<evidence type="ECO:0000313" key="2">
    <source>
        <dbReference type="Proteomes" id="UP001054252"/>
    </source>
</evidence>
<name>A0AAV5KZ02_9ROSI</name>
<sequence>MTRICCVVLFSDYKVVALRWVFFVKWIIFDYEIVHFMCLKKDNEPIGSITGNHYYSKQCSQKGDTVLI</sequence>
<reference evidence="1 2" key="1">
    <citation type="journal article" date="2021" name="Commun. Biol.">
        <title>The genome of Shorea leprosula (Dipterocarpaceae) highlights the ecological relevance of drought in aseasonal tropical rainforests.</title>
        <authorList>
            <person name="Ng K.K.S."/>
            <person name="Kobayashi M.J."/>
            <person name="Fawcett J.A."/>
            <person name="Hatakeyama M."/>
            <person name="Paape T."/>
            <person name="Ng C.H."/>
            <person name="Ang C.C."/>
            <person name="Tnah L.H."/>
            <person name="Lee C.T."/>
            <person name="Nishiyama T."/>
            <person name="Sese J."/>
            <person name="O'Brien M.J."/>
            <person name="Copetti D."/>
            <person name="Mohd Noor M.I."/>
            <person name="Ong R.C."/>
            <person name="Putra M."/>
            <person name="Sireger I.Z."/>
            <person name="Indrioko S."/>
            <person name="Kosugi Y."/>
            <person name="Izuno A."/>
            <person name="Isagi Y."/>
            <person name="Lee S.L."/>
            <person name="Shimizu K.K."/>
        </authorList>
    </citation>
    <scope>NUCLEOTIDE SEQUENCE [LARGE SCALE GENOMIC DNA]</scope>
    <source>
        <strain evidence="1">214</strain>
    </source>
</reference>
<evidence type="ECO:0000313" key="1">
    <source>
        <dbReference type="EMBL" id="GKV29936.1"/>
    </source>
</evidence>
<protein>
    <submittedName>
        <fullName evidence="1">Uncharacterized protein</fullName>
    </submittedName>
</protein>
<proteinExistence type="predicted"/>